<evidence type="ECO:0000256" key="7">
    <source>
        <dbReference type="RuleBase" id="RU363032"/>
    </source>
</evidence>
<name>A0A7Y0HFV3_9PROT</name>
<keyword evidence="10" id="KW-1185">Reference proteome</keyword>
<feature type="transmembrane region" description="Helical" evidence="7">
    <location>
        <begin position="6"/>
        <end position="25"/>
    </location>
</feature>
<dbReference type="AlphaFoldDB" id="A0A7Y0HFV3"/>
<gene>
    <name evidence="9" type="ORF">HH303_17225</name>
</gene>
<sequence>MESPWSAFFGLVGLEIFLLAVTAGWKEVRKAPPTALFGVGIIFIYIMASCLASIIAPYGEASVVGQTYMPWGSELKDGGIALLGTDQLGRDTLSRLIYGARNTVGVALATTALTFFVGTFLGLMAASLQGIVDQGLSRVVDVLMAIPQLIFALLILTVIGDGVLNMALVIAMLESTRVFRLARAVALNIVVMDYVEAAKLRGESLLSIIWREVLPNATAPLAAEFGLRFCFVFLFIASLSFLGFGFQPPTADWGSMVRESGNLLNFFTMMPSMGITPLVPAFCIALLTVAVNFVVDWFLHKMSGLKE</sequence>
<feature type="transmembrane region" description="Helical" evidence="7">
    <location>
        <begin position="225"/>
        <end position="246"/>
    </location>
</feature>
<comment type="similarity">
    <text evidence="7">Belongs to the binding-protein-dependent transport system permease family.</text>
</comment>
<dbReference type="PANTHER" id="PTHR43386">
    <property type="entry name" value="OLIGOPEPTIDE TRANSPORT SYSTEM PERMEASE PROTEIN APPC"/>
    <property type="match status" value="1"/>
</dbReference>
<evidence type="ECO:0000256" key="1">
    <source>
        <dbReference type="ARBA" id="ARBA00004651"/>
    </source>
</evidence>
<evidence type="ECO:0000256" key="3">
    <source>
        <dbReference type="ARBA" id="ARBA00022475"/>
    </source>
</evidence>
<evidence type="ECO:0000313" key="10">
    <source>
        <dbReference type="Proteomes" id="UP000539372"/>
    </source>
</evidence>
<evidence type="ECO:0000256" key="6">
    <source>
        <dbReference type="ARBA" id="ARBA00023136"/>
    </source>
</evidence>
<dbReference type="Proteomes" id="UP000539372">
    <property type="component" value="Unassembled WGS sequence"/>
</dbReference>
<keyword evidence="3" id="KW-1003">Cell membrane</keyword>
<feature type="transmembrane region" description="Helical" evidence="7">
    <location>
        <begin position="278"/>
        <end position="299"/>
    </location>
</feature>
<keyword evidence="2 7" id="KW-0813">Transport</keyword>
<dbReference type="CDD" id="cd06261">
    <property type="entry name" value="TM_PBP2"/>
    <property type="match status" value="1"/>
</dbReference>
<dbReference type="SUPFAM" id="SSF161098">
    <property type="entry name" value="MetI-like"/>
    <property type="match status" value="1"/>
</dbReference>
<comment type="subcellular location">
    <subcellularLocation>
        <location evidence="1 7">Cell membrane</location>
        <topology evidence="1 7">Multi-pass membrane protein</topology>
    </subcellularLocation>
</comment>
<dbReference type="InterPro" id="IPR050366">
    <property type="entry name" value="BP-dependent_transpt_permease"/>
</dbReference>
<comment type="caution">
    <text evidence="9">The sequence shown here is derived from an EMBL/GenBank/DDBJ whole genome shotgun (WGS) entry which is preliminary data.</text>
</comment>
<dbReference type="Pfam" id="PF00528">
    <property type="entry name" value="BPD_transp_1"/>
    <property type="match status" value="1"/>
</dbReference>
<protein>
    <submittedName>
        <fullName evidence="9">ABC transporter permease</fullName>
    </submittedName>
</protein>
<dbReference type="PANTHER" id="PTHR43386:SF25">
    <property type="entry name" value="PEPTIDE ABC TRANSPORTER PERMEASE PROTEIN"/>
    <property type="match status" value="1"/>
</dbReference>
<organism evidence="9 10">
    <name type="scientific">Pacificispira spongiicola</name>
    <dbReference type="NCBI Taxonomy" id="2729598"/>
    <lineage>
        <taxon>Bacteria</taxon>
        <taxon>Pseudomonadati</taxon>
        <taxon>Pseudomonadota</taxon>
        <taxon>Alphaproteobacteria</taxon>
        <taxon>Rhodospirillales</taxon>
        <taxon>Rhodospirillaceae</taxon>
        <taxon>Pacificispira</taxon>
    </lineage>
</organism>
<dbReference type="EMBL" id="JABBNT010000005">
    <property type="protein sequence ID" value="NMM46236.1"/>
    <property type="molecule type" value="Genomic_DNA"/>
</dbReference>
<dbReference type="PROSITE" id="PS50928">
    <property type="entry name" value="ABC_TM1"/>
    <property type="match status" value="1"/>
</dbReference>
<evidence type="ECO:0000256" key="4">
    <source>
        <dbReference type="ARBA" id="ARBA00022692"/>
    </source>
</evidence>
<evidence type="ECO:0000256" key="5">
    <source>
        <dbReference type="ARBA" id="ARBA00022989"/>
    </source>
</evidence>
<keyword evidence="6 7" id="KW-0472">Membrane</keyword>
<keyword evidence="4 7" id="KW-0812">Transmembrane</keyword>
<accession>A0A7Y0HFV3</accession>
<dbReference type="InterPro" id="IPR035906">
    <property type="entry name" value="MetI-like_sf"/>
</dbReference>
<feature type="domain" description="ABC transmembrane type-1" evidence="8">
    <location>
        <begin position="100"/>
        <end position="288"/>
    </location>
</feature>
<dbReference type="GO" id="GO:0055085">
    <property type="term" value="P:transmembrane transport"/>
    <property type="evidence" value="ECO:0007669"/>
    <property type="project" value="InterPro"/>
</dbReference>
<reference evidence="9 10" key="1">
    <citation type="submission" date="2020-04" db="EMBL/GenBank/DDBJ databases">
        <title>Rhodospirillaceae bacterium KN72 isolated from deep sea.</title>
        <authorList>
            <person name="Zhang D.-C."/>
        </authorList>
    </citation>
    <scope>NUCLEOTIDE SEQUENCE [LARGE SCALE GENOMIC DNA]</scope>
    <source>
        <strain evidence="9 10">KN72</strain>
    </source>
</reference>
<keyword evidence="5 7" id="KW-1133">Transmembrane helix</keyword>
<dbReference type="Gene3D" id="1.10.3720.10">
    <property type="entry name" value="MetI-like"/>
    <property type="match status" value="1"/>
</dbReference>
<proteinExistence type="inferred from homology"/>
<evidence type="ECO:0000259" key="8">
    <source>
        <dbReference type="PROSITE" id="PS50928"/>
    </source>
</evidence>
<feature type="transmembrane region" description="Helical" evidence="7">
    <location>
        <begin position="104"/>
        <end position="128"/>
    </location>
</feature>
<evidence type="ECO:0000313" key="9">
    <source>
        <dbReference type="EMBL" id="NMM46236.1"/>
    </source>
</evidence>
<dbReference type="InterPro" id="IPR000515">
    <property type="entry name" value="MetI-like"/>
</dbReference>
<feature type="transmembrane region" description="Helical" evidence="7">
    <location>
        <begin position="149"/>
        <end position="172"/>
    </location>
</feature>
<evidence type="ECO:0000256" key="2">
    <source>
        <dbReference type="ARBA" id="ARBA00022448"/>
    </source>
</evidence>
<feature type="transmembrane region" description="Helical" evidence="7">
    <location>
        <begin position="37"/>
        <end position="59"/>
    </location>
</feature>
<dbReference type="GO" id="GO:0005886">
    <property type="term" value="C:plasma membrane"/>
    <property type="evidence" value="ECO:0007669"/>
    <property type="project" value="UniProtKB-SubCell"/>
</dbReference>